<reference evidence="1 2" key="1">
    <citation type="submission" date="2022-04" db="EMBL/GenBank/DDBJ databases">
        <title>Chromosome-level reference genomes for two strains of Caenorhabditis briggsae: an improved platform for comparative genomics.</title>
        <authorList>
            <person name="Stevens L."/>
            <person name="Andersen E."/>
        </authorList>
    </citation>
    <scope>NUCLEOTIDE SEQUENCE [LARGE SCALE GENOMIC DNA]</scope>
    <source>
        <strain evidence="1">VX34</strain>
        <tissue evidence="1">Whole-organism</tissue>
    </source>
</reference>
<protein>
    <submittedName>
        <fullName evidence="1">Uncharacterized protein</fullName>
    </submittedName>
</protein>
<organism evidence="1 2">
    <name type="scientific">Caenorhabditis briggsae</name>
    <dbReference type="NCBI Taxonomy" id="6238"/>
    <lineage>
        <taxon>Eukaryota</taxon>
        <taxon>Metazoa</taxon>
        <taxon>Ecdysozoa</taxon>
        <taxon>Nematoda</taxon>
        <taxon>Chromadorea</taxon>
        <taxon>Rhabditida</taxon>
        <taxon>Rhabditina</taxon>
        <taxon>Rhabditomorpha</taxon>
        <taxon>Rhabditoidea</taxon>
        <taxon>Rhabditidae</taxon>
        <taxon>Peloderinae</taxon>
        <taxon>Caenorhabditis</taxon>
    </lineage>
</organism>
<evidence type="ECO:0000313" key="1">
    <source>
        <dbReference type="EMBL" id="UMM20154.1"/>
    </source>
</evidence>
<name>A0AAE9EIY6_CAEBR</name>
<keyword evidence="2" id="KW-1185">Reference proteome</keyword>
<proteinExistence type="predicted"/>
<dbReference type="AlphaFoldDB" id="A0AAE9EIY6"/>
<dbReference type="Proteomes" id="UP000829354">
    <property type="component" value="Chromosome II"/>
</dbReference>
<dbReference type="EMBL" id="CP092621">
    <property type="protein sequence ID" value="UMM20154.1"/>
    <property type="molecule type" value="Genomic_DNA"/>
</dbReference>
<gene>
    <name evidence="1" type="ORF">L5515_015506</name>
</gene>
<accession>A0AAE9EIY6</accession>
<sequence length="511" mass="57686">MNYTHIPEVISLYRLEYAIHWAVKNSKRREPSIPGVQKKYPSPWVQFYMSPGMGAPIKPPKSSAEDVEALISSMLPLFKKLIPLAPESARKSALETIAQICAQNRDAREGLDTTEATTESFQPDLLPADLLISRDVAVVLDGMLDDVEKLEMEPDPEPIAFEMVRTMDVYIGGVADVEYLQKPLELKATTTTSSQTVPQPSDLLIQKDVAVVLDRIVEELEKEEREATTGTQTEVLHIDPLTQKDVAVVLDNILEELEKQEDHRDATVSISPSNLLFQRDVVVVLENILDEIEKRELGPEPQPIGFEVVRTTPIYIRSAVSLVLQSPQVATWARGCQATPVLQGAMDDVDNMPSSSSKVPELQRKLQQVRRMEQTKKRKVLQQTPLAPGSPEFQFKWNEAMAHYEKCSIYKDPYFDNLKNLFDPEKNMELSQKVPMRSVSAADLFNAFKKAYHFKGSWRDQDAAEKEKWDGRKEQLLKEFLCQLEKGFIYTREDGEPAAKASKAANGEKAE</sequence>
<evidence type="ECO:0000313" key="2">
    <source>
        <dbReference type="Proteomes" id="UP000829354"/>
    </source>
</evidence>